<dbReference type="Proteomes" id="UP000254437">
    <property type="component" value="Unassembled WGS sequence"/>
</dbReference>
<name>A0A378TVE8_MORLA</name>
<accession>A0A378TVE8</accession>
<gene>
    <name evidence="1" type="ORF">NCTC10359_02684</name>
</gene>
<reference evidence="1 2" key="1">
    <citation type="submission" date="2018-06" db="EMBL/GenBank/DDBJ databases">
        <authorList>
            <consortium name="Pathogen Informatics"/>
            <person name="Doyle S."/>
        </authorList>
    </citation>
    <scope>NUCLEOTIDE SEQUENCE [LARGE SCALE GENOMIC DNA]</scope>
    <source>
        <strain evidence="1 2">NCTC10359</strain>
    </source>
</reference>
<dbReference type="AlphaFoldDB" id="A0A378TVE8"/>
<evidence type="ECO:0000313" key="2">
    <source>
        <dbReference type="Proteomes" id="UP000254437"/>
    </source>
</evidence>
<proteinExistence type="predicted"/>
<protein>
    <submittedName>
        <fullName evidence="1">Uncharacterized protein</fullName>
    </submittedName>
</protein>
<sequence length="75" mass="8512">MPNELDIYRGFVGVLSTPFDDITIQGVLRTPLHPHIIASVVILKFLGRISRISITKNKGIKKHYLGFLGIFQFIF</sequence>
<dbReference type="EMBL" id="UGQU01000004">
    <property type="protein sequence ID" value="STZ64234.1"/>
    <property type="molecule type" value="Genomic_DNA"/>
</dbReference>
<evidence type="ECO:0000313" key="1">
    <source>
        <dbReference type="EMBL" id="STZ64234.1"/>
    </source>
</evidence>
<organism evidence="1 2">
    <name type="scientific">Moraxella lacunata</name>
    <dbReference type="NCBI Taxonomy" id="477"/>
    <lineage>
        <taxon>Bacteria</taxon>
        <taxon>Pseudomonadati</taxon>
        <taxon>Pseudomonadota</taxon>
        <taxon>Gammaproteobacteria</taxon>
        <taxon>Moraxellales</taxon>
        <taxon>Moraxellaceae</taxon>
        <taxon>Moraxella</taxon>
    </lineage>
</organism>